<dbReference type="Pfam" id="PF00400">
    <property type="entry name" value="WD40"/>
    <property type="match status" value="2"/>
</dbReference>
<dbReference type="InterPro" id="IPR015943">
    <property type="entry name" value="WD40/YVTN_repeat-like_dom_sf"/>
</dbReference>
<feature type="repeat" description="WD" evidence="3">
    <location>
        <begin position="165"/>
        <end position="197"/>
    </location>
</feature>
<keyword evidence="5" id="KW-1185">Reference proteome</keyword>
<evidence type="ECO:0000313" key="4">
    <source>
        <dbReference type="EMBL" id="ACO68070.1"/>
    </source>
</evidence>
<organism evidence="4 5">
    <name type="scientific">Micromonas commoda (strain RCC299 / NOUM17 / CCMP2709)</name>
    <name type="common">Picoplanktonic green alga</name>
    <dbReference type="NCBI Taxonomy" id="296587"/>
    <lineage>
        <taxon>Eukaryota</taxon>
        <taxon>Viridiplantae</taxon>
        <taxon>Chlorophyta</taxon>
        <taxon>Mamiellophyceae</taxon>
        <taxon>Mamiellales</taxon>
        <taxon>Mamiellaceae</taxon>
        <taxon>Micromonas</taxon>
    </lineage>
</organism>
<dbReference type="OrthoDB" id="3367at2759"/>
<keyword evidence="2" id="KW-0677">Repeat</keyword>
<evidence type="ECO:0000256" key="1">
    <source>
        <dbReference type="ARBA" id="ARBA00022574"/>
    </source>
</evidence>
<dbReference type="GeneID" id="8249591"/>
<evidence type="ECO:0000256" key="3">
    <source>
        <dbReference type="PROSITE-ProRule" id="PRU00221"/>
    </source>
</evidence>
<dbReference type="SUPFAM" id="SSF50978">
    <property type="entry name" value="WD40 repeat-like"/>
    <property type="match status" value="1"/>
</dbReference>
<dbReference type="Gene3D" id="2.130.10.10">
    <property type="entry name" value="YVTN repeat-like/Quinoprotein amine dehydrogenase"/>
    <property type="match status" value="2"/>
</dbReference>
<dbReference type="PROSITE" id="PS50294">
    <property type="entry name" value="WD_REPEATS_REGION"/>
    <property type="match status" value="1"/>
</dbReference>
<dbReference type="InterPro" id="IPR001680">
    <property type="entry name" value="WD40_rpt"/>
</dbReference>
<dbReference type="RefSeq" id="XP_002506812.1">
    <property type="nucleotide sequence ID" value="XM_002506766.1"/>
</dbReference>
<gene>
    <name evidence="4" type="ORF">MICPUN_64693</name>
</gene>
<dbReference type="KEGG" id="mis:MICPUN_64693"/>
<dbReference type="EMBL" id="CP001334">
    <property type="protein sequence ID" value="ACO68070.1"/>
    <property type="molecule type" value="Genomic_DNA"/>
</dbReference>
<reference evidence="4 5" key="1">
    <citation type="journal article" date="2009" name="Science">
        <title>Green evolution and dynamic adaptations revealed by genomes of the marine picoeukaryotes Micromonas.</title>
        <authorList>
            <person name="Worden A.Z."/>
            <person name="Lee J.H."/>
            <person name="Mock T."/>
            <person name="Rouze P."/>
            <person name="Simmons M.P."/>
            <person name="Aerts A.L."/>
            <person name="Allen A.E."/>
            <person name="Cuvelier M.L."/>
            <person name="Derelle E."/>
            <person name="Everett M.V."/>
            <person name="Foulon E."/>
            <person name="Grimwood J."/>
            <person name="Gundlach H."/>
            <person name="Henrissat B."/>
            <person name="Napoli C."/>
            <person name="McDonald S.M."/>
            <person name="Parker M.S."/>
            <person name="Rombauts S."/>
            <person name="Salamov A."/>
            <person name="Von Dassow P."/>
            <person name="Badger J.H."/>
            <person name="Coutinho P.M."/>
            <person name="Demir E."/>
            <person name="Dubchak I."/>
            <person name="Gentemann C."/>
            <person name="Eikrem W."/>
            <person name="Gready J.E."/>
            <person name="John U."/>
            <person name="Lanier W."/>
            <person name="Lindquist E.A."/>
            <person name="Lucas S."/>
            <person name="Mayer K.F."/>
            <person name="Moreau H."/>
            <person name="Not F."/>
            <person name="Otillar R."/>
            <person name="Panaud O."/>
            <person name="Pangilinan J."/>
            <person name="Paulsen I."/>
            <person name="Piegu B."/>
            <person name="Poliakov A."/>
            <person name="Robbens S."/>
            <person name="Schmutz J."/>
            <person name="Toulza E."/>
            <person name="Wyss T."/>
            <person name="Zelensky A."/>
            <person name="Zhou K."/>
            <person name="Armbrust E.V."/>
            <person name="Bhattacharya D."/>
            <person name="Goodenough U.W."/>
            <person name="Van de Peer Y."/>
            <person name="Grigoriev I.V."/>
        </authorList>
    </citation>
    <scope>NUCLEOTIDE SEQUENCE [LARGE SCALE GENOMIC DNA]</scope>
    <source>
        <strain evidence="5">RCC299 / NOUM17</strain>
    </source>
</reference>
<dbReference type="Proteomes" id="UP000002009">
    <property type="component" value="Chromosome 16"/>
</dbReference>
<proteinExistence type="predicted"/>
<keyword evidence="1 3" id="KW-0853">WD repeat</keyword>
<dbReference type="InParanoid" id="C1EIT5"/>
<protein>
    <submittedName>
        <fullName evidence="4">Uncharacterized protein</fullName>
    </submittedName>
</protein>
<dbReference type="PANTHER" id="PTHR44129">
    <property type="entry name" value="WD REPEAT-CONTAINING PROTEIN POP1"/>
    <property type="match status" value="1"/>
</dbReference>
<name>C1EIT5_MICCC</name>
<sequence length="372" mass="37872">MDSSAEVVIRTTSPDVKVDAMCVTRTGDVLCVGSKMGGRVWHGEIHHVSPRSGVARVATARAGLTSVAILADGTVVAGSDAGTIEAWSLLPGNLQPRTFHLAGGGSHAHDAAVTALATCGGGPGGEILVSAGGDGAIVAWERLDETNTILNNLNNGEWRHASKARHAHLGPVHGLAASADGSMLASVGEDGYVRVWSAPVGARGSLGDNDASSQKHSMTPLAERAGEDVRAGVGRAFCVEWCESVGAIAVGFESGDVAFLETDGILSGIHPDGGENGGAGTAGGGSVALRTRGVVHAHADAVRSLAFHPPSRRLASCGDDGFVCVHVGELPATTRWRPHGGEYARSVVWGEDGSALRSGGWDGTVRSVEVGI</sequence>
<evidence type="ECO:0000256" key="2">
    <source>
        <dbReference type="ARBA" id="ARBA00022737"/>
    </source>
</evidence>
<dbReference type="InterPro" id="IPR050349">
    <property type="entry name" value="WD_LIS1/nudF_dynein_reg"/>
</dbReference>
<evidence type="ECO:0000313" key="5">
    <source>
        <dbReference type="Proteomes" id="UP000002009"/>
    </source>
</evidence>
<dbReference type="InterPro" id="IPR036322">
    <property type="entry name" value="WD40_repeat_dom_sf"/>
</dbReference>
<dbReference type="SMART" id="SM00320">
    <property type="entry name" value="WD40"/>
    <property type="match status" value="6"/>
</dbReference>
<dbReference type="PROSITE" id="PS50082">
    <property type="entry name" value="WD_REPEATS_2"/>
    <property type="match status" value="1"/>
</dbReference>
<dbReference type="AlphaFoldDB" id="C1EIT5"/>
<accession>C1EIT5</accession>
<dbReference type="OMA" id="VEWCESV"/>